<dbReference type="OMA" id="RDKECES"/>
<dbReference type="Pfam" id="PF13374">
    <property type="entry name" value="TPR_10"/>
    <property type="match status" value="1"/>
</dbReference>
<evidence type="ECO:0000259" key="1">
    <source>
        <dbReference type="Pfam" id="PF00931"/>
    </source>
</evidence>
<dbReference type="InterPro" id="IPR002182">
    <property type="entry name" value="NB-ARC"/>
</dbReference>
<dbReference type="PANTHER" id="PTHR46082:SF6">
    <property type="entry name" value="AAA+ ATPASE DOMAIN-CONTAINING PROTEIN-RELATED"/>
    <property type="match status" value="1"/>
</dbReference>
<dbReference type="VEuPathDB" id="FungiDB:TRIVIDRAFT_134921"/>
<dbReference type="InterPro" id="IPR027417">
    <property type="entry name" value="P-loop_NTPase"/>
</dbReference>
<feature type="non-terminal residue" evidence="2">
    <location>
        <position position="492"/>
    </location>
</feature>
<dbReference type="Gene3D" id="3.40.50.300">
    <property type="entry name" value="P-loop containing nucleotide triphosphate hydrolases"/>
    <property type="match status" value="1"/>
</dbReference>
<organism evidence="2 3">
    <name type="scientific">Hypocrea virens (strain Gv29-8 / FGSC 10586)</name>
    <name type="common">Gliocladium virens</name>
    <name type="synonym">Trichoderma virens</name>
    <dbReference type="NCBI Taxonomy" id="413071"/>
    <lineage>
        <taxon>Eukaryota</taxon>
        <taxon>Fungi</taxon>
        <taxon>Dikarya</taxon>
        <taxon>Ascomycota</taxon>
        <taxon>Pezizomycotina</taxon>
        <taxon>Sordariomycetes</taxon>
        <taxon>Hypocreomycetidae</taxon>
        <taxon>Hypocreales</taxon>
        <taxon>Hypocreaceae</taxon>
        <taxon>Trichoderma</taxon>
    </lineage>
</organism>
<sequence length="492" mass="55999">IWPGANKDDCQRTAIEGLGGVGKTQLALEAVYLLHNQHPDCSIFWVPAIDVATFENAYRDIGRLLQVKGAGEDKADIKRLVNTTLSEESSGSWLLVIDNADDIELLFGETGPLSYLPFSRNGSILFTTRNHNAATKLDISTESIIRVEEMDEAEALGLLQKGLKETQMSNIEATKRLLKFLANLPLAIRQASAYIATTDISTSEYLELCESDNGDMIELLSRNFEDRHRYKEIQNPVAKTWHISFRQISQYNTLAAKFLKFMSILVEKDIPKSLLPTARNIEAIEAIGTLKAYAFIIQRDEENSFDIHRLVRLAMRNWLEKNGELKECVTSAIQQLNQVLPFPKHENRDVWIKYLPHAHAALELPEYLAINEREARLSFKVAEGNYILGRYQTAEDIYRQTLKVYEKMLGKEHPLTLDSMDNLGGVLSNLGKYKESEEMHRQTLEIRKKMLGKEHPSTLNSMGNLGVVLRKLGKYKKSEEMHRQTLEVHKKV</sequence>
<evidence type="ECO:0000313" key="3">
    <source>
        <dbReference type="Proteomes" id="UP000007115"/>
    </source>
</evidence>
<dbReference type="Proteomes" id="UP000007115">
    <property type="component" value="Unassembled WGS sequence"/>
</dbReference>
<dbReference type="SUPFAM" id="SSF52540">
    <property type="entry name" value="P-loop containing nucleoside triphosphate hydrolases"/>
    <property type="match status" value="1"/>
</dbReference>
<dbReference type="EMBL" id="ABDF02000003">
    <property type="protein sequence ID" value="EHK25616.1"/>
    <property type="molecule type" value="Genomic_DNA"/>
</dbReference>
<comment type="caution">
    <text evidence="2">The sequence shown here is derived from an EMBL/GenBank/DDBJ whole genome shotgun (WGS) entry which is preliminary data.</text>
</comment>
<feature type="non-terminal residue" evidence="2">
    <location>
        <position position="1"/>
    </location>
</feature>
<dbReference type="InterPro" id="IPR053137">
    <property type="entry name" value="NLR-like"/>
</dbReference>
<dbReference type="Pfam" id="PF13424">
    <property type="entry name" value="TPR_12"/>
    <property type="match status" value="1"/>
</dbReference>
<dbReference type="GO" id="GO:0043531">
    <property type="term" value="F:ADP binding"/>
    <property type="evidence" value="ECO:0007669"/>
    <property type="project" value="InterPro"/>
</dbReference>
<dbReference type="SUPFAM" id="SSF48452">
    <property type="entry name" value="TPR-like"/>
    <property type="match status" value="1"/>
</dbReference>
<dbReference type="eggNOG" id="KOG1840">
    <property type="taxonomic scope" value="Eukaryota"/>
</dbReference>
<dbReference type="SMART" id="SM00028">
    <property type="entry name" value="TPR"/>
    <property type="match status" value="3"/>
</dbReference>
<dbReference type="InParanoid" id="G9MJF3"/>
<keyword evidence="3" id="KW-1185">Reference proteome</keyword>
<dbReference type="RefSeq" id="XP_013959820.1">
    <property type="nucleotide sequence ID" value="XM_014104345.1"/>
</dbReference>
<accession>G9MJF3</accession>
<feature type="domain" description="NB-ARC" evidence="1">
    <location>
        <begin position="7"/>
        <end position="162"/>
    </location>
</feature>
<dbReference type="Pfam" id="PF00931">
    <property type="entry name" value="NB-ARC"/>
    <property type="match status" value="1"/>
</dbReference>
<dbReference type="InterPro" id="IPR011990">
    <property type="entry name" value="TPR-like_helical_dom_sf"/>
</dbReference>
<evidence type="ECO:0000313" key="2">
    <source>
        <dbReference type="EMBL" id="EHK25616.1"/>
    </source>
</evidence>
<dbReference type="InterPro" id="IPR019734">
    <property type="entry name" value="TPR_rpt"/>
</dbReference>
<dbReference type="PANTHER" id="PTHR46082">
    <property type="entry name" value="ATP/GTP-BINDING PROTEIN-RELATED"/>
    <property type="match status" value="1"/>
</dbReference>
<dbReference type="Gene3D" id="1.25.40.10">
    <property type="entry name" value="Tetratricopeptide repeat domain"/>
    <property type="match status" value="1"/>
</dbReference>
<dbReference type="STRING" id="413071.G9MJF3"/>
<gene>
    <name evidence="2" type="ORF">TRIVIDRAFT_134921</name>
</gene>
<dbReference type="OrthoDB" id="4899463at2759"/>
<dbReference type="AlphaFoldDB" id="G9MJF3"/>
<reference evidence="2 3" key="1">
    <citation type="journal article" date="2011" name="Genome Biol.">
        <title>Comparative genome sequence analysis underscores mycoparasitism as the ancestral life style of Trichoderma.</title>
        <authorList>
            <person name="Kubicek C.P."/>
            <person name="Herrera-Estrella A."/>
            <person name="Seidl-Seiboth V."/>
            <person name="Martinez D.A."/>
            <person name="Druzhinina I.S."/>
            <person name="Thon M."/>
            <person name="Zeilinger S."/>
            <person name="Casas-Flores S."/>
            <person name="Horwitz B.A."/>
            <person name="Mukherjee P.K."/>
            <person name="Mukherjee M."/>
            <person name="Kredics L."/>
            <person name="Alcaraz L.D."/>
            <person name="Aerts A."/>
            <person name="Antal Z."/>
            <person name="Atanasova L."/>
            <person name="Cervantes-Badillo M.G."/>
            <person name="Challacombe J."/>
            <person name="Chertkov O."/>
            <person name="McCluskey K."/>
            <person name="Coulpier F."/>
            <person name="Deshpande N."/>
            <person name="von Doehren H."/>
            <person name="Ebbole D.J."/>
            <person name="Esquivel-Naranjo E.U."/>
            <person name="Fekete E."/>
            <person name="Flipphi M."/>
            <person name="Glaser F."/>
            <person name="Gomez-Rodriguez E.Y."/>
            <person name="Gruber S."/>
            <person name="Han C."/>
            <person name="Henrissat B."/>
            <person name="Hermosa R."/>
            <person name="Hernandez-Onate M."/>
            <person name="Karaffa L."/>
            <person name="Kosti I."/>
            <person name="Le Crom S."/>
            <person name="Lindquist E."/>
            <person name="Lucas S."/>
            <person name="Luebeck M."/>
            <person name="Luebeck P.S."/>
            <person name="Margeot A."/>
            <person name="Metz B."/>
            <person name="Misra M."/>
            <person name="Nevalainen H."/>
            <person name="Omann M."/>
            <person name="Packer N."/>
            <person name="Perrone G."/>
            <person name="Uresti-Rivera E.E."/>
            <person name="Salamov A."/>
            <person name="Schmoll M."/>
            <person name="Seiboth B."/>
            <person name="Shapiro H."/>
            <person name="Sukno S."/>
            <person name="Tamayo-Ramos J.A."/>
            <person name="Tisch D."/>
            <person name="Wiest A."/>
            <person name="Wilkinson H.H."/>
            <person name="Zhang M."/>
            <person name="Coutinho P.M."/>
            <person name="Kenerley C.M."/>
            <person name="Monte E."/>
            <person name="Baker S.E."/>
            <person name="Grigoriev I.V."/>
        </authorList>
    </citation>
    <scope>NUCLEOTIDE SEQUENCE [LARGE SCALE GENOMIC DNA]</scope>
    <source>
        <strain evidence="3">Gv29-8 / FGSC 10586</strain>
    </source>
</reference>
<protein>
    <recommendedName>
        <fullName evidence="1">NB-ARC domain-containing protein</fullName>
    </recommendedName>
</protein>
<proteinExistence type="predicted"/>
<name>G9MJF3_HYPVG</name>
<dbReference type="HOGENOM" id="CLU_000288_125_8_1"/>
<dbReference type="GeneID" id="25787657"/>